<name>R0G0Y4_9BRAS</name>
<dbReference type="Proteomes" id="UP000029121">
    <property type="component" value="Unassembled WGS sequence"/>
</dbReference>
<evidence type="ECO:0000313" key="1">
    <source>
        <dbReference type="EMBL" id="EOA28871.1"/>
    </source>
</evidence>
<organism evidence="1 2">
    <name type="scientific">Capsella rubella</name>
    <dbReference type="NCBI Taxonomy" id="81985"/>
    <lineage>
        <taxon>Eukaryota</taxon>
        <taxon>Viridiplantae</taxon>
        <taxon>Streptophyta</taxon>
        <taxon>Embryophyta</taxon>
        <taxon>Tracheophyta</taxon>
        <taxon>Spermatophyta</taxon>
        <taxon>Magnoliopsida</taxon>
        <taxon>eudicotyledons</taxon>
        <taxon>Gunneridae</taxon>
        <taxon>Pentapetalae</taxon>
        <taxon>rosids</taxon>
        <taxon>malvids</taxon>
        <taxon>Brassicales</taxon>
        <taxon>Brassicaceae</taxon>
        <taxon>Camelineae</taxon>
        <taxon>Capsella</taxon>
    </lineage>
</organism>
<accession>R0G0Y4</accession>
<gene>
    <name evidence="1" type="ORF">CARUB_v10025115mg</name>
</gene>
<dbReference type="AlphaFoldDB" id="R0G0Y4"/>
<evidence type="ECO:0000313" key="2">
    <source>
        <dbReference type="Proteomes" id="UP000029121"/>
    </source>
</evidence>
<reference evidence="2" key="1">
    <citation type="journal article" date="2013" name="Nat. Genet.">
        <title>The Capsella rubella genome and the genomic consequences of rapid mating system evolution.</title>
        <authorList>
            <person name="Slotte T."/>
            <person name="Hazzouri K.M."/>
            <person name="Agren J.A."/>
            <person name="Koenig D."/>
            <person name="Maumus F."/>
            <person name="Guo Y.L."/>
            <person name="Steige K."/>
            <person name="Platts A.E."/>
            <person name="Escobar J.S."/>
            <person name="Newman L.K."/>
            <person name="Wang W."/>
            <person name="Mandakova T."/>
            <person name="Vello E."/>
            <person name="Smith L.M."/>
            <person name="Henz S.R."/>
            <person name="Steffen J."/>
            <person name="Takuno S."/>
            <person name="Brandvain Y."/>
            <person name="Coop G."/>
            <person name="Andolfatto P."/>
            <person name="Hu T.T."/>
            <person name="Blanchette M."/>
            <person name="Clark R.M."/>
            <person name="Quesneville H."/>
            <person name="Nordborg M."/>
            <person name="Gaut B.S."/>
            <person name="Lysak M.A."/>
            <person name="Jenkins J."/>
            <person name="Grimwood J."/>
            <person name="Chapman J."/>
            <person name="Prochnik S."/>
            <person name="Shu S."/>
            <person name="Rokhsar D."/>
            <person name="Schmutz J."/>
            <person name="Weigel D."/>
            <person name="Wright S.I."/>
        </authorList>
    </citation>
    <scope>NUCLEOTIDE SEQUENCE [LARGE SCALE GENOMIC DNA]</scope>
    <source>
        <strain evidence="2">cv. Monte Gargano</strain>
    </source>
</reference>
<keyword evidence="2" id="KW-1185">Reference proteome</keyword>
<sequence>MEVFVNDPWESGMLGKNGLFGKVRFKYSNIPNIVMGPNEKVFFSVYGRPMICRRFISKSLRTGDDEAAALGDGRE</sequence>
<proteinExistence type="predicted"/>
<protein>
    <submittedName>
        <fullName evidence="1">Uncharacterized protein</fullName>
    </submittedName>
</protein>
<dbReference type="EMBL" id="KB870808">
    <property type="protein sequence ID" value="EOA28871.1"/>
    <property type="molecule type" value="Genomic_DNA"/>
</dbReference>